<dbReference type="NCBIfam" id="TIGR00756">
    <property type="entry name" value="PPR"/>
    <property type="match status" value="7"/>
</dbReference>
<feature type="compositionally biased region" description="Low complexity" evidence="2">
    <location>
        <begin position="907"/>
        <end position="926"/>
    </location>
</feature>
<evidence type="ECO:0000313" key="4">
    <source>
        <dbReference type="Proteomes" id="UP000738359"/>
    </source>
</evidence>
<name>A0A9P6IZU1_MORAP</name>
<feature type="region of interest" description="Disordered" evidence="2">
    <location>
        <begin position="883"/>
        <end position="934"/>
    </location>
</feature>
<dbReference type="Gene3D" id="1.25.40.10">
    <property type="entry name" value="Tetratricopeptide repeat domain"/>
    <property type="match status" value="6"/>
</dbReference>
<keyword evidence="4" id="KW-1185">Reference proteome</keyword>
<feature type="repeat" description="PPR" evidence="1">
    <location>
        <begin position="692"/>
        <end position="726"/>
    </location>
</feature>
<feature type="repeat" description="PPR" evidence="1">
    <location>
        <begin position="311"/>
        <end position="345"/>
    </location>
</feature>
<evidence type="ECO:0000256" key="1">
    <source>
        <dbReference type="PROSITE-ProRule" id="PRU00708"/>
    </source>
</evidence>
<feature type="repeat" description="PPR" evidence="1">
    <location>
        <begin position="420"/>
        <end position="454"/>
    </location>
</feature>
<feature type="compositionally biased region" description="Basic residues" evidence="2">
    <location>
        <begin position="749"/>
        <end position="761"/>
    </location>
</feature>
<feature type="compositionally biased region" description="Polar residues" evidence="2">
    <location>
        <begin position="1031"/>
        <end position="1046"/>
    </location>
</feature>
<feature type="repeat" description="PPR" evidence="1">
    <location>
        <begin position="241"/>
        <end position="275"/>
    </location>
</feature>
<evidence type="ECO:0000313" key="3">
    <source>
        <dbReference type="EMBL" id="KAF9955567.1"/>
    </source>
</evidence>
<evidence type="ECO:0008006" key="5">
    <source>
        <dbReference type="Google" id="ProtNLM"/>
    </source>
</evidence>
<feature type="repeat" description="PPR" evidence="1">
    <location>
        <begin position="346"/>
        <end position="376"/>
    </location>
</feature>
<dbReference type="Pfam" id="PF01535">
    <property type="entry name" value="PPR"/>
    <property type="match status" value="3"/>
</dbReference>
<feature type="region of interest" description="Disordered" evidence="2">
    <location>
        <begin position="745"/>
        <end position="767"/>
    </location>
</feature>
<feature type="region of interest" description="Disordered" evidence="2">
    <location>
        <begin position="1017"/>
        <end position="1046"/>
    </location>
</feature>
<feature type="repeat" description="PPR" evidence="1">
    <location>
        <begin position="618"/>
        <end position="652"/>
    </location>
</feature>
<proteinExistence type="predicted"/>
<comment type="caution">
    <text evidence="3">The sequence shown here is derived from an EMBL/GenBank/DDBJ whole genome shotgun (WGS) entry which is preliminary data.</text>
</comment>
<dbReference type="InterPro" id="IPR002885">
    <property type="entry name" value="PPR_rpt"/>
</dbReference>
<dbReference type="Proteomes" id="UP000738359">
    <property type="component" value="Unassembled WGS sequence"/>
</dbReference>
<protein>
    <recommendedName>
        <fullName evidence="5">Pentacotripeptide-repeat region of PRORP domain-containing protein</fullName>
    </recommendedName>
</protein>
<dbReference type="EMBL" id="JAAAHY010000897">
    <property type="protein sequence ID" value="KAF9955567.1"/>
    <property type="molecule type" value="Genomic_DNA"/>
</dbReference>
<feature type="compositionally biased region" description="Basic and acidic residues" evidence="2">
    <location>
        <begin position="1017"/>
        <end position="1029"/>
    </location>
</feature>
<feature type="region of interest" description="Disordered" evidence="2">
    <location>
        <begin position="1086"/>
        <end position="1155"/>
    </location>
</feature>
<gene>
    <name evidence="3" type="ORF">BGZ70_010183</name>
</gene>
<dbReference type="AlphaFoldDB" id="A0A9P6IZU1"/>
<reference evidence="3" key="1">
    <citation type="journal article" date="2020" name="Fungal Divers.">
        <title>Resolving the Mortierellaceae phylogeny through synthesis of multi-gene phylogenetics and phylogenomics.</title>
        <authorList>
            <person name="Vandepol N."/>
            <person name="Liber J."/>
            <person name="Desiro A."/>
            <person name="Na H."/>
            <person name="Kennedy M."/>
            <person name="Barry K."/>
            <person name="Grigoriev I.V."/>
            <person name="Miller A.N."/>
            <person name="O'Donnell K."/>
            <person name="Stajich J.E."/>
            <person name="Bonito G."/>
        </authorList>
    </citation>
    <scope>NUCLEOTIDE SEQUENCE</scope>
    <source>
        <strain evidence="3">CK1249</strain>
    </source>
</reference>
<feature type="repeat" description="PPR" evidence="1">
    <location>
        <begin position="384"/>
        <end position="418"/>
    </location>
</feature>
<feature type="repeat" description="PPR" evidence="1">
    <location>
        <begin position="583"/>
        <end position="617"/>
    </location>
</feature>
<dbReference type="PANTHER" id="PTHR45613:SF9">
    <property type="entry name" value="MITOCHONDRIAL GROUP I INTRON SPLICING FACTOR CCM1"/>
    <property type="match status" value="1"/>
</dbReference>
<dbReference type="PROSITE" id="PS51375">
    <property type="entry name" value="PPR"/>
    <property type="match status" value="9"/>
</dbReference>
<dbReference type="Pfam" id="PF13812">
    <property type="entry name" value="PPR_3"/>
    <property type="match status" value="3"/>
</dbReference>
<dbReference type="Pfam" id="PF13041">
    <property type="entry name" value="PPR_2"/>
    <property type="match status" value="4"/>
</dbReference>
<feature type="repeat" description="PPR" evidence="1">
    <location>
        <begin position="490"/>
        <end position="524"/>
    </location>
</feature>
<evidence type="ECO:0000256" key="2">
    <source>
        <dbReference type="SAM" id="MobiDB-lite"/>
    </source>
</evidence>
<feature type="compositionally biased region" description="Low complexity" evidence="2">
    <location>
        <begin position="1086"/>
        <end position="1118"/>
    </location>
</feature>
<dbReference type="OrthoDB" id="185373at2759"/>
<dbReference type="PANTHER" id="PTHR45613">
    <property type="entry name" value="PENTATRICOPEPTIDE REPEAT-CONTAINING PROTEIN"/>
    <property type="match status" value="1"/>
</dbReference>
<feature type="compositionally biased region" description="Basic and acidic residues" evidence="2">
    <location>
        <begin position="1138"/>
        <end position="1148"/>
    </location>
</feature>
<organism evidence="3 4">
    <name type="scientific">Mortierella alpina</name>
    <name type="common">Oleaginous fungus</name>
    <name type="synonym">Mortierella renispora</name>
    <dbReference type="NCBI Taxonomy" id="64518"/>
    <lineage>
        <taxon>Eukaryota</taxon>
        <taxon>Fungi</taxon>
        <taxon>Fungi incertae sedis</taxon>
        <taxon>Mucoromycota</taxon>
        <taxon>Mortierellomycotina</taxon>
        <taxon>Mortierellomycetes</taxon>
        <taxon>Mortierellales</taxon>
        <taxon>Mortierellaceae</taxon>
        <taxon>Mortierella</taxon>
    </lineage>
</organism>
<accession>A0A9P6IZU1</accession>
<dbReference type="InterPro" id="IPR011990">
    <property type="entry name" value="TPR-like_helical_dom_sf"/>
</dbReference>
<sequence length="1155" mass="129693">MRSVNLASSPILSAHSAIRETSSTIDFQTLFPEIPVSFMASSESSPFAAARSGAPWRNSSMCPGTELEEHLRRSIYERESIETWLPLYEELAARWRSPSRSSRTLGTALVRTDFVRIITALKVAPASCEPRSLATLERILDDFHRVIQTHKSNVKVYDAFLETLRFWKMRDQIPGWVRRLKLKIMATSLSTTGGRDHLPGQSVQEQYHDLMSVLSHANQAEELLKCLEELKSSRSNLLQPTIKAYDTVLELFMRNKETVAAMGIFQEMQKQGLAPQLTTFNILMRGHLENKDTLATQRVFESLLLTDIRPDIYTFNLLMSGYLNMGEIELVNGFYKSLGEYGLVPNAKTYRILMKSHLRQGQADEAIDLFCRLKESTQAELQPGTEDYRVLIQVLASDGRMSDALRVLREMTETAKVPVTTSIYNVFLTHYAREGQIEKARRILDRIISEKLPLVDGSINPLIRTYLEQKDLEKVGEMTELMNQYGVLPSRTTFNIMIDSTKRSGNLEGAMKLYERMVAEGVEPDVWTFNTLLDLLVGKLTPAQDNIKWKADSTAVTKEQIAEYVPRIETLLQDMKAKGIKPDVVTYGKLIQQYVILRDIEQAEMLFHEMVKSGISPNAHVFNMLMNGFTLIDDMDKAVELFRRMPKYGVEPDVVTFTTLIKGYANIKQLTIAQDFASAMQQQESSSRIRMDQQSLHTLMQLAQKSQNPGMALDFFEMMRGRGMEPDNVTFTILINALSRSFAASTGSKSKHGGARGRGRRAASENGAVGGHGHLFAESTVEAVESILAIIEQDGYPLHHAEITTMISAYFRLGRPLAAIEFFKTSFWRRQPKLSTTNCGALFNGLLAPEYGRRYDGIVLNLYLRMLEGTKAIIHAKDAEKESQQLQQQLQQRPADPSGTQTPKEQSSWSSASSTSTASRPPAARTVVSRSSKAASECARPHEFPVLDLVTINILLQAFSRRNNWTIVLQLWRDLESIGAENLHPFEMPLEFLGWAAQAYHLTPDREEDTLYSSRAAIKDEKDQERGPDETSVTQKHTGSAAETNAEVSEKLLRQLWNAHHWMGISWSYKIHGRNIFGSFMPTTAPAATPSGSSTASSAGPPGGTHSSSLLSSFLSEDVSSRPNYRGGPTTSAYPDEGEGKKEDEERQHHHQHHS</sequence>